<dbReference type="EMBL" id="JAJAGQ010000013">
    <property type="protein sequence ID" value="KAJ8546054.1"/>
    <property type="molecule type" value="Genomic_DNA"/>
</dbReference>
<sequence length="99" mass="11332">MKYASIAFLHLEDFVFVLISVEFTENKPCGSERQKFQALNTSVCSTKSKDEEMNREKVVSICCWRLNKIADCLYHDGQSGCSNARIMKEYEMLIVAPVN</sequence>
<dbReference type="AlphaFoldDB" id="A0A9Q1LXB9"/>
<organism evidence="1 2">
    <name type="scientific">Anisodus acutangulus</name>
    <dbReference type="NCBI Taxonomy" id="402998"/>
    <lineage>
        <taxon>Eukaryota</taxon>
        <taxon>Viridiplantae</taxon>
        <taxon>Streptophyta</taxon>
        <taxon>Embryophyta</taxon>
        <taxon>Tracheophyta</taxon>
        <taxon>Spermatophyta</taxon>
        <taxon>Magnoliopsida</taxon>
        <taxon>eudicotyledons</taxon>
        <taxon>Gunneridae</taxon>
        <taxon>Pentapetalae</taxon>
        <taxon>asterids</taxon>
        <taxon>lamiids</taxon>
        <taxon>Solanales</taxon>
        <taxon>Solanaceae</taxon>
        <taxon>Solanoideae</taxon>
        <taxon>Hyoscyameae</taxon>
        <taxon>Anisodus</taxon>
    </lineage>
</organism>
<keyword evidence="2" id="KW-1185">Reference proteome</keyword>
<gene>
    <name evidence="1" type="ORF">K7X08_018637</name>
</gene>
<comment type="caution">
    <text evidence="1">The sequence shown here is derived from an EMBL/GenBank/DDBJ whole genome shotgun (WGS) entry which is preliminary data.</text>
</comment>
<accession>A0A9Q1LXB9</accession>
<name>A0A9Q1LXB9_9SOLA</name>
<reference evidence="2" key="1">
    <citation type="journal article" date="2023" name="Proc. Natl. Acad. Sci. U.S.A.">
        <title>Genomic and structural basis for evolution of tropane alkaloid biosynthesis.</title>
        <authorList>
            <person name="Wanga Y.-J."/>
            <person name="Taina T."/>
            <person name="Yua J.-Y."/>
            <person name="Lia J."/>
            <person name="Xua B."/>
            <person name="Chenc J."/>
            <person name="D'Auriad J.C."/>
            <person name="Huanga J.-P."/>
            <person name="Huanga S.-X."/>
        </authorList>
    </citation>
    <scope>NUCLEOTIDE SEQUENCE [LARGE SCALE GENOMIC DNA]</scope>
    <source>
        <strain evidence="2">cv. KIB-2019</strain>
    </source>
</reference>
<protein>
    <submittedName>
        <fullName evidence="1">Uncharacterized protein</fullName>
    </submittedName>
</protein>
<evidence type="ECO:0000313" key="1">
    <source>
        <dbReference type="EMBL" id="KAJ8546054.1"/>
    </source>
</evidence>
<proteinExistence type="predicted"/>
<dbReference type="Proteomes" id="UP001152561">
    <property type="component" value="Unassembled WGS sequence"/>
</dbReference>
<evidence type="ECO:0000313" key="2">
    <source>
        <dbReference type="Proteomes" id="UP001152561"/>
    </source>
</evidence>